<feature type="domain" description="DUF7371" evidence="3">
    <location>
        <begin position="791"/>
        <end position="991"/>
    </location>
</feature>
<feature type="transmembrane region" description="Helical" evidence="2">
    <location>
        <begin position="135"/>
        <end position="154"/>
    </location>
</feature>
<feature type="region of interest" description="Disordered" evidence="1">
    <location>
        <begin position="473"/>
        <end position="505"/>
    </location>
</feature>
<evidence type="ECO:0000256" key="2">
    <source>
        <dbReference type="SAM" id="Phobius"/>
    </source>
</evidence>
<dbReference type="InterPro" id="IPR055795">
    <property type="entry name" value="DUF7371"/>
</dbReference>
<keyword evidence="2" id="KW-0472">Membrane</keyword>
<keyword evidence="2" id="KW-1133">Transmembrane helix</keyword>
<dbReference type="AlphaFoldDB" id="A0AAE0TN76"/>
<feature type="compositionally biased region" description="Basic and acidic residues" evidence="1">
    <location>
        <begin position="48"/>
        <end position="58"/>
    </location>
</feature>
<feature type="region of interest" description="Disordered" evidence="1">
    <location>
        <begin position="25"/>
        <end position="72"/>
    </location>
</feature>
<accession>A0AAE0TN76</accession>
<sequence length="995" mass="102249">MSAILEQAPHRRNTNTIYRGFDTGLRLRGRHRPSHTTGGHSEPGRVITKAERQKRLAESKSPSPETAAGPISSFAETGNKILAWLGKLTASDEGNARPVRETTQDLEDNTASHAALTALYHPGGSPGRQPVRLRGFIIFVILFLLVISPLYYLAEYFINGTSVEAACIPTTIYVPVTQISTITSTFSAFQPSLSTSDSNVAITTTSYSTIHSTSTMYRTVTVTTVPPGYPTASYVMTVTQTQTVSPMSTAPTIVSTESAAASTPTVTAPAYTSTTFSFVNAPITITSTSTFYSTVQVSYAPSIHPSYGGYGPSGWNTSSQAIVGPTVGSTAPASASEVVSTITATYYLGTDSSTTQTGTIHITTILTVHGTSTVTLSSFSTSFPYTPSPTTISSSSSTSRYASVASSSLSSVSAAPGSGTATFPLFTISTSSSNASTSASTYAPAPNTISSYGIGTAPLPALSSRTSSFSSANMTLNSESSSTTSTTLSSLVPGNTSTTQPSQLSSTTAAIVVPITTTLSFGSLTTFLKSTSTTIGLLGTSTQTVSSYFVWNGTTTYTSGQPATLTSKLPIVSTSGSANTTTSISSVHSTSTPSSTASGPITSGATPPSLSIPVSDSTGALSAISSELSGLTTSTQSSQATGTKSIGSTSSHPSSTTPSTSSTSMTTTSSTITSSASSTSRLAPSSSSAGLISTISAPTLSAYGSSSTIPSVSAASSVTSPPSISSSSTSSIATSTSTSSSSSSSSMTSTLQSTPQGHSQPAAVSSTTTQSSTSNNFPPSSASATPTACGESGPFTMTFDDLPSFTPNNLNQTDITQAPPMPNPYHHLKFSNGYVYAPLPNEPYLPASSPHLAVFLANGSGMRTGPGAGSENPGEIADGPYQSMSAFWFDAFSSFVGCDNSGPSDCTMVLTGYTWSPEAGREIPAYTQNMTVAPCPSLQGCVMQLINFPESFRGLSGLQMRAYVGQQERMFFVDNLALAWSNDTCAAGLERLRHQ</sequence>
<feature type="region of interest" description="Disordered" evidence="1">
    <location>
        <begin position="631"/>
        <end position="689"/>
    </location>
</feature>
<protein>
    <recommendedName>
        <fullName evidence="3">DUF7371 domain-containing protein</fullName>
    </recommendedName>
</protein>
<evidence type="ECO:0000256" key="1">
    <source>
        <dbReference type="SAM" id="MobiDB-lite"/>
    </source>
</evidence>
<comment type="caution">
    <text evidence="4">The sequence shown here is derived from an EMBL/GenBank/DDBJ whole genome shotgun (WGS) entry which is preliminary data.</text>
</comment>
<organism evidence="4 5">
    <name type="scientific">Recurvomyces mirabilis</name>
    <dbReference type="NCBI Taxonomy" id="574656"/>
    <lineage>
        <taxon>Eukaryota</taxon>
        <taxon>Fungi</taxon>
        <taxon>Dikarya</taxon>
        <taxon>Ascomycota</taxon>
        <taxon>Pezizomycotina</taxon>
        <taxon>Dothideomycetes</taxon>
        <taxon>Dothideomycetidae</taxon>
        <taxon>Mycosphaerellales</taxon>
        <taxon>Teratosphaeriaceae</taxon>
        <taxon>Recurvomyces</taxon>
    </lineage>
</organism>
<keyword evidence="2" id="KW-0812">Transmembrane</keyword>
<feature type="region of interest" description="Disordered" evidence="1">
    <location>
        <begin position="702"/>
        <end position="813"/>
    </location>
</feature>
<reference evidence="4" key="1">
    <citation type="submission" date="2023-07" db="EMBL/GenBank/DDBJ databases">
        <title>Black Yeasts Isolated from many extreme environments.</title>
        <authorList>
            <person name="Coleine C."/>
            <person name="Stajich J.E."/>
            <person name="Selbmann L."/>
        </authorList>
    </citation>
    <scope>NUCLEOTIDE SEQUENCE</scope>
    <source>
        <strain evidence="4">CCFEE 5485</strain>
    </source>
</reference>
<evidence type="ECO:0000313" key="4">
    <source>
        <dbReference type="EMBL" id="KAK3670665.1"/>
    </source>
</evidence>
<gene>
    <name evidence="4" type="ORF">LTR78_009500</name>
</gene>
<feature type="compositionally biased region" description="Low complexity" evidence="1">
    <location>
        <begin position="705"/>
        <end position="750"/>
    </location>
</feature>
<dbReference type="Pfam" id="PF24086">
    <property type="entry name" value="DUF7371"/>
    <property type="match status" value="1"/>
</dbReference>
<feature type="compositionally biased region" description="Polar residues" evidence="1">
    <location>
        <begin position="608"/>
        <end position="617"/>
    </location>
</feature>
<proteinExistence type="predicted"/>
<dbReference type="Proteomes" id="UP001274830">
    <property type="component" value="Unassembled WGS sequence"/>
</dbReference>
<evidence type="ECO:0000313" key="5">
    <source>
        <dbReference type="Proteomes" id="UP001274830"/>
    </source>
</evidence>
<dbReference type="EMBL" id="JAUTXT010000053">
    <property type="protein sequence ID" value="KAK3670665.1"/>
    <property type="molecule type" value="Genomic_DNA"/>
</dbReference>
<feature type="region of interest" description="Disordered" evidence="1">
    <location>
        <begin position="578"/>
        <end position="617"/>
    </location>
</feature>
<name>A0AAE0TN76_9PEZI</name>
<feature type="compositionally biased region" description="Low complexity" evidence="1">
    <location>
        <begin position="759"/>
        <end position="788"/>
    </location>
</feature>
<evidence type="ECO:0000259" key="3">
    <source>
        <dbReference type="Pfam" id="PF24086"/>
    </source>
</evidence>
<keyword evidence="5" id="KW-1185">Reference proteome</keyword>
<feature type="compositionally biased region" description="Low complexity" evidence="1">
    <location>
        <begin position="580"/>
        <end position="606"/>
    </location>
</feature>